<dbReference type="RefSeq" id="WP_221429057.1">
    <property type="nucleotide sequence ID" value="NZ_CP095080.1"/>
</dbReference>
<keyword evidence="1" id="KW-1133">Transmembrane helix</keyword>
<evidence type="ECO:0000313" key="2">
    <source>
        <dbReference type="EMBL" id="MBY6218415.1"/>
    </source>
</evidence>
<dbReference type="Pfam" id="PF20556">
    <property type="entry name" value="DUF6768"/>
    <property type="match status" value="1"/>
</dbReference>
<organism evidence="2 3">
    <name type="scientific">Qipengyuania aquimaris</name>
    <dbReference type="NCBI Taxonomy" id="255984"/>
    <lineage>
        <taxon>Bacteria</taxon>
        <taxon>Pseudomonadati</taxon>
        <taxon>Pseudomonadota</taxon>
        <taxon>Alphaproteobacteria</taxon>
        <taxon>Sphingomonadales</taxon>
        <taxon>Erythrobacteraceae</taxon>
        <taxon>Qipengyuania</taxon>
    </lineage>
</organism>
<evidence type="ECO:0000313" key="3">
    <source>
        <dbReference type="Proteomes" id="UP000824927"/>
    </source>
</evidence>
<keyword evidence="1" id="KW-0472">Membrane</keyword>
<dbReference type="AlphaFoldDB" id="A0A9Q3S233"/>
<comment type="caution">
    <text evidence="2">The sequence shown here is derived from an EMBL/GenBank/DDBJ whole genome shotgun (WGS) entry which is preliminary data.</text>
</comment>
<keyword evidence="1" id="KW-0812">Transmembrane</keyword>
<sequence>MTNIDDTIRGALDEDDKAFLASLDEDRGMFRQIGDSMSGPLGGWAKFSFALAIAIGIGLAYCFYRAVTADALQPMVGWGMATLGLLIMQGFLKEWMFARMNMLTVLREVKRLQLQVSMLEKR</sequence>
<feature type="transmembrane region" description="Helical" evidence="1">
    <location>
        <begin position="47"/>
        <end position="66"/>
    </location>
</feature>
<reference evidence="2" key="1">
    <citation type="submission" date="2021-06" db="EMBL/GenBank/DDBJ databases">
        <title>50 bacteria genomes isolated from Dapeng, Shenzhen, China.</title>
        <authorList>
            <person name="Zheng W."/>
            <person name="Yu S."/>
            <person name="Huang Y."/>
        </authorList>
    </citation>
    <scope>NUCLEOTIDE SEQUENCE</scope>
    <source>
        <strain evidence="2">DP4N28-2</strain>
    </source>
</reference>
<feature type="transmembrane region" description="Helical" evidence="1">
    <location>
        <begin position="72"/>
        <end position="92"/>
    </location>
</feature>
<evidence type="ECO:0000256" key="1">
    <source>
        <dbReference type="SAM" id="Phobius"/>
    </source>
</evidence>
<dbReference type="InterPro" id="IPR046659">
    <property type="entry name" value="DUF6768"/>
</dbReference>
<proteinExistence type="predicted"/>
<dbReference type="EMBL" id="JAHVKP010000001">
    <property type="protein sequence ID" value="MBY6218415.1"/>
    <property type="molecule type" value="Genomic_DNA"/>
</dbReference>
<dbReference type="Proteomes" id="UP000824927">
    <property type="component" value="Unassembled WGS sequence"/>
</dbReference>
<name>A0A9Q3S233_9SPHN</name>
<protein>
    <submittedName>
        <fullName evidence="2">Uncharacterized protein</fullName>
    </submittedName>
</protein>
<gene>
    <name evidence="2" type="ORF">KUV31_08675</name>
</gene>
<accession>A0A9Q3S233</accession>